<evidence type="ECO:0000256" key="2">
    <source>
        <dbReference type="ARBA" id="ARBA00022777"/>
    </source>
</evidence>
<dbReference type="Pfam" id="PF00294">
    <property type="entry name" value="PfkB"/>
    <property type="match status" value="2"/>
</dbReference>
<keyword evidence="1" id="KW-0808">Transferase</keyword>
<dbReference type="EMBL" id="LCKS01000010">
    <property type="protein sequence ID" value="KKU02641.1"/>
    <property type="molecule type" value="Genomic_DNA"/>
</dbReference>
<dbReference type="SUPFAM" id="SSF53613">
    <property type="entry name" value="Ribokinase-like"/>
    <property type="match status" value="1"/>
</dbReference>
<accession>A0A0G1M356</accession>
<sequence length="296" mass="33060">MGSQMALGQNPPQNMKIACVGDVGIDYYKNLGLLKPGGIAFNFAYNLRGLGIKSVSLISVLGNDRFSKKLFNLLKSIEINASHVQKLSGNSPKQNIFLGKGERKFTGYEAGVLKKWKLRKKDRDFIKKQDAIFVPLSDGMEHIFNDVKKINGPIKAVDFSQDYEFADFDKKESVITKNAKYFDVIFIGGEKKYEKAVQVLAKQYLRKVFILTLGKDGSIAYHEGIKILQPAYKIKKVVDTTGCGDAFQAAFLASWLENKNIKTALIKGAKRAADIIKTVGSTPFNFKMKNIIKIKE</sequence>
<dbReference type="PANTHER" id="PTHR10584">
    <property type="entry name" value="SUGAR KINASE"/>
    <property type="match status" value="1"/>
</dbReference>
<reference evidence="4 5" key="1">
    <citation type="journal article" date="2015" name="Nature">
        <title>rRNA introns, odd ribosomes, and small enigmatic genomes across a large radiation of phyla.</title>
        <authorList>
            <person name="Brown C.T."/>
            <person name="Hug L.A."/>
            <person name="Thomas B.C."/>
            <person name="Sharon I."/>
            <person name="Castelle C.J."/>
            <person name="Singh A."/>
            <person name="Wilkins M.J."/>
            <person name="Williams K.H."/>
            <person name="Banfield J.F."/>
        </authorList>
    </citation>
    <scope>NUCLEOTIDE SEQUENCE [LARGE SCALE GENOMIC DNA]</scope>
</reference>
<dbReference type="InterPro" id="IPR011611">
    <property type="entry name" value="PfkB_dom"/>
</dbReference>
<protein>
    <recommendedName>
        <fullName evidence="3">Carbohydrate kinase PfkB domain-containing protein</fullName>
    </recommendedName>
</protein>
<evidence type="ECO:0000313" key="4">
    <source>
        <dbReference type="EMBL" id="KKU02641.1"/>
    </source>
</evidence>
<feature type="domain" description="Carbohydrate kinase PfkB" evidence="3">
    <location>
        <begin position="35"/>
        <end position="131"/>
    </location>
</feature>
<dbReference type="Proteomes" id="UP000034264">
    <property type="component" value="Unassembled WGS sequence"/>
</dbReference>
<dbReference type="Gene3D" id="3.40.1190.20">
    <property type="match status" value="1"/>
</dbReference>
<evidence type="ECO:0000256" key="1">
    <source>
        <dbReference type="ARBA" id="ARBA00022679"/>
    </source>
</evidence>
<name>A0A0G1M356_9BACT</name>
<dbReference type="PANTHER" id="PTHR10584:SF166">
    <property type="entry name" value="RIBOKINASE"/>
    <property type="match status" value="1"/>
</dbReference>
<dbReference type="AlphaFoldDB" id="A0A0G1M356"/>
<feature type="domain" description="Carbohydrate kinase PfkB" evidence="3">
    <location>
        <begin position="192"/>
        <end position="282"/>
    </location>
</feature>
<gene>
    <name evidence="4" type="ORF">UX05_C0010G0033</name>
</gene>
<dbReference type="InterPro" id="IPR029056">
    <property type="entry name" value="Ribokinase-like"/>
</dbReference>
<proteinExistence type="predicted"/>
<keyword evidence="2" id="KW-0418">Kinase</keyword>
<evidence type="ECO:0000259" key="3">
    <source>
        <dbReference type="Pfam" id="PF00294"/>
    </source>
</evidence>
<comment type="caution">
    <text evidence="4">The sequence shown here is derived from an EMBL/GenBank/DDBJ whole genome shotgun (WGS) entry which is preliminary data.</text>
</comment>
<evidence type="ECO:0000313" key="5">
    <source>
        <dbReference type="Proteomes" id="UP000034264"/>
    </source>
</evidence>
<organism evidence="4 5">
    <name type="scientific">Candidatus Amesbacteria bacterium GW2011_GWC2_45_19</name>
    <dbReference type="NCBI Taxonomy" id="1618366"/>
    <lineage>
        <taxon>Bacteria</taxon>
        <taxon>Candidatus Amesiibacteriota</taxon>
    </lineage>
</organism>
<dbReference type="GO" id="GO:0016301">
    <property type="term" value="F:kinase activity"/>
    <property type="evidence" value="ECO:0007669"/>
    <property type="project" value="UniProtKB-KW"/>
</dbReference>